<sequence>MLLLKHSLLAAMTIPVAVLGCQNEATGVKEDCNWVLSGCGPCRKYVGNMETHLEMLNDDAGDFKYDEDNDDTYKSLCEVCRRNYGPKQPERITTSSIMAFNLPKETQSITSIRITQTKPRVGWSTLPGPDDGTTFAWFTKTATYTKTETAIMTTTAYTTISLSKSIETSMGLGETTATSMDPRKGTATSMGLSETSTLTPQKKKHSSAGQIAGIVVGVLSFILFTSLVAWKCLQRPHLAEPGEGYGGPMGDAHVPGGSAFDDSDSESNRGEAVNFLASIGGWIRRHQPPFSAPDEPEEQGPEVVEERAPNPGPPPPPIPVQPGQAPADEVHLYIPRNPPTIPGHQVGEPSIQVPTPDPAQDRSASSTYSQDSGYPRQKEPEPVQEQRATEDPVQSGSYGWI</sequence>
<evidence type="ECO:0000256" key="3">
    <source>
        <dbReference type="SAM" id="SignalP"/>
    </source>
</evidence>
<dbReference type="OrthoDB" id="5102353at2759"/>
<reference evidence="4" key="2">
    <citation type="submission" date="2020-05" db="EMBL/GenBank/DDBJ databases">
        <authorList>
            <person name="Kim H.-S."/>
            <person name="Proctor R.H."/>
            <person name="Brown D.W."/>
        </authorList>
    </citation>
    <scope>NUCLEOTIDE SEQUENCE</scope>
    <source>
        <strain evidence="4">NRRL 45417</strain>
    </source>
</reference>
<proteinExistence type="predicted"/>
<dbReference type="AlphaFoldDB" id="A0A8H4SX72"/>
<dbReference type="EMBL" id="JABFAI010000287">
    <property type="protein sequence ID" value="KAF4947421.1"/>
    <property type="molecule type" value="Genomic_DNA"/>
</dbReference>
<feature type="region of interest" description="Disordered" evidence="1">
    <location>
        <begin position="285"/>
        <end position="401"/>
    </location>
</feature>
<feature type="signal peptide" evidence="3">
    <location>
        <begin position="1"/>
        <end position="20"/>
    </location>
</feature>
<feature type="compositionally biased region" description="Polar residues" evidence="1">
    <location>
        <begin position="362"/>
        <end position="372"/>
    </location>
</feature>
<dbReference type="Proteomes" id="UP000604273">
    <property type="component" value="Unassembled WGS sequence"/>
</dbReference>
<evidence type="ECO:0000313" key="5">
    <source>
        <dbReference type="Proteomes" id="UP000604273"/>
    </source>
</evidence>
<keyword evidence="2" id="KW-0472">Membrane</keyword>
<feature type="compositionally biased region" description="Polar residues" evidence="1">
    <location>
        <begin position="392"/>
        <end position="401"/>
    </location>
</feature>
<organism evidence="4 5">
    <name type="scientific">Fusarium gaditjirri</name>
    <dbReference type="NCBI Taxonomy" id="282569"/>
    <lineage>
        <taxon>Eukaryota</taxon>
        <taxon>Fungi</taxon>
        <taxon>Dikarya</taxon>
        <taxon>Ascomycota</taxon>
        <taxon>Pezizomycotina</taxon>
        <taxon>Sordariomycetes</taxon>
        <taxon>Hypocreomycetidae</taxon>
        <taxon>Hypocreales</taxon>
        <taxon>Nectriaceae</taxon>
        <taxon>Fusarium</taxon>
        <taxon>Fusarium nisikadoi species complex</taxon>
    </lineage>
</organism>
<keyword evidence="2" id="KW-0812">Transmembrane</keyword>
<keyword evidence="3" id="KW-0732">Signal</keyword>
<feature type="region of interest" description="Disordered" evidence="1">
    <location>
        <begin position="243"/>
        <end position="268"/>
    </location>
</feature>
<reference evidence="4" key="1">
    <citation type="journal article" date="2020" name="BMC Genomics">
        <title>Correction to: Identification and distribution of gene clusters required for synthesis of sphingolipid metabolism inhibitors in diverse species of the filamentous fungus Fusarium.</title>
        <authorList>
            <person name="Kim H.S."/>
            <person name="Lohmar J.M."/>
            <person name="Busman M."/>
            <person name="Brown D.W."/>
            <person name="Naumann T.A."/>
            <person name="Divon H.H."/>
            <person name="Lysoe E."/>
            <person name="Uhlig S."/>
            <person name="Proctor R.H."/>
        </authorList>
    </citation>
    <scope>NUCLEOTIDE SEQUENCE</scope>
    <source>
        <strain evidence="4">NRRL 45417</strain>
    </source>
</reference>
<feature type="transmembrane region" description="Helical" evidence="2">
    <location>
        <begin position="211"/>
        <end position="230"/>
    </location>
</feature>
<accession>A0A8H4SX72</accession>
<protein>
    <submittedName>
        <fullName evidence="4">Uncharacterized protein</fullName>
    </submittedName>
</protein>
<keyword evidence="2" id="KW-1133">Transmembrane helix</keyword>
<gene>
    <name evidence="4" type="ORF">FGADI_10373</name>
</gene>
<feature type="region of interest" description="Disordered" evidence="1">
    <location>
        <begin position="174"/>
        <end position="206"/>
    </location>
</feature>
<feature type="compositionally biased region" description="Pro residues" evidence="1">
    <location>
        <begin position="310"/>
        <end position="320"/>
    </location>
</feature>
<evidence type="ECO:0000313" key="4">
    <source>
        <dbReference type="EMBL" id="KAF4947421.1"/>
    </source>
</evidence>
<feature type="compositionally biased region" description="Polar residues" evidence="1">
    <location>
        <begin position="186"/>
        <end position="200"/>
    </location>
</feature>
<comment type="caution">
    <text evidence="4">The sequence shown here is derived from an EMBL/GenBank/DDBJ whole genome shotgun (WGS) entry which is preliminary data.</text>
</comment>
<feature type="chain" id="PRO_5034396551" evidence="3">
    <location>
        <begin position="21"/>
        <end position="401"/>
    </location>
</feature>
<dbReference type="PROSITE" id="PS51257">
    <property type="entry name" value="PROKAR_LIPOPROTEIN"/>
    <property type="match status" value="1"/>
</dbReference>
<keyword evidence="5" id="KW-1185">Reference proteome</keyword>
<name>A0A8H4SX72_9HYPO</name>
<evidence type="ECO:0000256" key="2">
    <source>
        <dbReference type="SAM" id="Phobius"/>
    </source>
</evidence>
<evidence type="ECO:0000256" key="1">
    <source>
        <dbReference type="SAM" id="MobiDB-lite"/>
    </source>
</evidence>